<sequence>MAIVSPRASARGYKPAPLDWGNPREWMREIAEVANGALEGKINATGTFTLAANVLTTTVKDRRCGPNSGIFLCPTTSNAGAETGIFFSSRGVKSGGVPSFVVNHLNDAAADRSFTYLLIG</sequence>
<accession>A0A0F9KW11</accession>
<organism evidence="1">
    <name type="scientific">marine sediment metagenome</name>
    <dbReference type="NCBI Taxonomy" id="412755"/>
    <lineage>
        <taxon>unclassified sequences</taxon>
        <taxon>metagenomes</taxon>
        <taxon>ecological metagenomes</taxon>
    </lineage>
</organism>
<gene>
    <name evidence="1" type="ORF">LCGC14_1354650</name>
</gene>
<name>A0A0F9KW11_9ZZZZ</name>
<proteinExistence type="predicted"/>
<protein>
    <submittedName>
        <fullName evidence="1">Uncharacterized protein</fullName>
    </submittedName>
</protein>
<evidence type="ECO:0000313" key="1">
    <source>
        <dbReference type="EMBL" id="KKM78966.1"/>
    </source>
</evidence>
<dbReference type="AlphaFoldDB" id="A0A0F9KW11"/>
<dbReference type="EMBL" id="LAZR01008404">
    <property type="protein sequence ID" value="KKM78966.1"/>
    <property type="molecule type" value="Genomic_DNA"/>
</dbReference>
<comment type="caution">
    <text evidence="1">The sequence shown here is derived from an EMBL/GenBank/DDBJ whole genome shotgun (WGS) entry which is preliminary data.</text>
</comment>
<reference evidence="1" key="1">
    <citation type="journal article" date="2015" name="Nature">
        <title>Complex archaea that bridge the gap between prokaryotes and eukaryotes.</title>
        <authorList>
            <person name="Spang A."/>
            <person name="Saw J.H."/>
            <person name="Jorgensen S.L."/>
            <person name="Zaremba-Niedzwiedzka K."/>
            <person name="Martijn J."/>
            <person name="Lind A.E."/>
            <person name="van Eijk R."/>
            <person name="Schleper C."/>
            <person name="Guy L."/>
            <person name="Ettema T.J."/>
        </authorList>
    </citation>
    <scope>NUCLEOTIDE SEQUENCE</scope>
</reference>